<dbReference type="PANTHER" id="PTHR33490">
    <property type="entry name" value="BLR5614 PROTEIN-RELATED"/>
    <property type="match status" value="1"/>
</dbReference>
<dbReference type="InterPro" id="IPR038765">
    <property type="entry name" value="Papain-like_cys_pep_sf"/>
</dbReference>
<evidence type="ECO:0000313" key="3">
    <source>
        <dbReference type="Proteomes" id="UP000256864"/>
    </source>
</evidence>
<accession>A0A371NDK3</accession>
<sequence length="283" mass="32009">MNGGGKIKRHSILALLLLLGVVVLPAGDVNAAESNLTSSTTGNTSAAYTKASASTTVNYTYHEYVPYKVRVKVSYLKPYRVKVKKATRTYYYRKGKYRVRYTYAYTYVTRYKKTYRWVIETRYRKVTRVGYAELSDYLKETDNCQVSDEEISSLSSNLTSGCNSTYDKAVRIFNWVRDSIDYSFYYNTRKGAVGTLHSGSANCCDHTHLLVALARASGIPARYIHGNCVFRSGNTYGHVWGQLYVNGRWYDADATSFSNALGTVNNWDRSSAFIKGVYAELPF</sequence>
<reference evidence="2 3" key="1">
    <citation type="submission" date="2018-07" db="EMBL/GenBank/DDBJ databases">
        <title>Genomic Encyclopedia of Type Strains, Phase IV (KMG-IV): sequencing the most valuable type-strain genomes for metagenomic binning, comparative biology and taxonomic classification.</title>
        <authorList>
            <person name="Goeker M."/>
        </authorList>
    </citation>
    <scope>NUCLEOTIDE SEQUENCE [LARGE SCALE GENOMIC DNA]</scope>
    <source>
        <strain evidence="2 3">DSM 7466</strain>
    </source>
</reference>
<dbReference type="SMART" id="SM00460">
    <property type="entry name" value="TGc"/>
    <property type="match status" value="1"/>
</dbReference>
<dbReference type="Proteomes" id="UP000256864">
    <property type="component" value="Unassembled WGS sequence"/>
</dbReference>
<feature type="domain" description="Transglutaminase-like" evidence="1">
    <location>
        <begin position="195"/>
        <end position="256"/>
    </location>
</feature>
<comment type="caution">
    <text evidence="2">The sequence shown here is derived from an EMBL/GenBank/DDBJ whole genome shotgun (WGS) entry which is preliminary data.</text>
</comment>
<dbReference type="PANTHER" id="PTHR33490:SF3">
    <property type="entry name" value="CONSERVED INTEGRAL MEMBRANE PROTEIN"/>
    <property type="match status" value="1"/>
</dbReference>
<keyword evidence="2" id="KW-0378">Hydrolase</keyword>
<evidence type="ECO:0000259" key="1">
    <source>
        <dbReference type="SMART" id="SM00460"/>
    </source>
</evidence>
<dbReference type="Gene3D" id="3.10.620.30">
    <property type="match status" value="1"/>
</dbReference>
<name>A0A371NDK3_9EURY</name>
<dbReference type="SUPFAM" id="SSF54001">
    <property type="entry name" value="Cysteine proteinases"/>
    <property type="match status" value="1"/>
</dbReference>
<keyword evidence="2" id="KW-0645">Protease</keyword>
<keyword evidence="3" id="KW-1185">Reference proteome</keyword>
<gene>
    <name evidence="2" type="ORF">C7452_0536</name>
</gene>
<dbReference type="GO" id="GO:0008233">
    <property type="term" value="F:peptidase activity"/>
    <property type="evidence" value="ECO:0007669"/>
    <property type="project" value="UniProtKB-KW"/>
</dbReference>
<dbReference type="Pfam" id="PF01841">
    <property type="entry name" value="Transglut_core"/>
    <property type="match status" value="1"/>
</dbReference>
<dbReference type="EMBL" id="QREL01000001">
    <property type="protein sequence ID" value="REE28524.1"/>
    <property type="molecule type" value="Genomic_DNA"/>
</dbReference>
<dbReference type="AlphaFoldDB" id="A0A371NDK3"/>
<organism evidence="2 3">
    <name type="scientific">Methanothermobacter defluvii</name>
    <dbReference type="NCBI Taxonomy" id="49339"/>
    <lineage>
        <taxon>Archaea</taxon>
        <taxon>Methanobacteriati</taxon>
        <taxon>Methanobacteriota</taxon>
        <taxon>Methanomada group</taxon>
        <taxon>Methanobacteria</taxon>
        <taxon>Methanobacteriales</taxon>
        <taxon>Methanobacteriaceae</taxon>
        <taxon>Methanothermobacter</taxon>
    </lineage>
</organism>
<dbReference type="GO" id="GO:0006508">
    <property type="term" value="P:proteolysis"/>
    <property type="evidence" value="ECO:0007669"/>
    <property type="project" value="UniProtKB-KW"/>
</dbReference>
<evidence type="ECO:0000313" key="2">
    <source>
        <dbReference type="EMBL" id="REE28524.1"/>
    </source>
</evidence>
<dbReference type="InterPro" id="IPR002931">
    <property type="entry name" value="Transglutaminase-like"/>
</dbReference>
<protein>
    <submittedName>
        <fullName evidence="2">Transglutaminase-like putative cysteine protease</fullName>
    </submittedName>
</protein>
<proteinExistence type="predicted"/>